<dbReference type="InterPro" id="IPR016181">
    <property type="entry name" value="Acyl_CoA_acyltransferase"/>
</dbReference>
<dbReference type="PROSITE" id="PS51729">
    <property type="entry name" value="GNAT_YJDJ"/>
    <property type="match status" value="1"/>
</dbReference>
<dbReference type="SUPFAM" id="SSF55729">
    <property type="entry name" value="Acyl-CoA N-acyltransferases (Nat)"/>
    <property type="match status" value="1"/>
</dbReference>
<dbReference type="AlphaFoldDB" id="A0A1M7TW91"/>
<feature type="domain" description="N-acetyltransferase" evidence="1">
    <location>
        <begin position="6"/>
        <end position="92"/>
    </location>
</feature>
<dbReference type="EMBL" id="FRDM01000009">
    <property type="protein sequence ID" value="SHN74962.1"/>
    <property type="molecule type" value="Genomic_DNA"/>
</dbReference>
<dbReference type="InterPro" id="IPR045057">
    <property type="entry name" value="Gcn5-rel_NAT"/>
</dbReference>
<dbReference type="InterPro" id="IPR031165">
    <property type="entry name" value="GNAT_YJDJ"/>
</dbReference>
<accession>A0A1M7TW91</accession>
<dbReference type="PANTHER" id="PTHR31435:SF10">
    <property type="entry name" value="BSR4717 PROTEIN"/>
    <property type="match status" value="1"/>
</dbReference>
<gene>
    <name evidence="2" type="ORF">SAMN05660350_02273</name>
</gene>
<evidence type="ECO:0000313" key="3">
    <source>
        <dbReference type="Proteomes" id="UP000184428"/>
    </source>
</evidence>
<name>A0A1M7TW91_9ACTN</name>
<dbReference type="Pfam" id="PF14542">
    <property type="entry name" value="Acetyltransf_CG"/>
    <property type="match status" value="1"/>
</dbReference>
<sequence length="95" mass="10549">MELTVTDVPEAGRYEARARDRVLGQANYQRRGDQVVFTHTEVDPDTEGSGVGSSLVRGALDDVRAHGLRAVPRCSFVRAWIDRHPEYADLVDQPA</sequence>
<proteinExistence type="predicted"/>
<evidence type="ECO:0000259" key="1">
    <source>
        <dbReference type="PROSITE" id="PS51729"/>
    </source>
</evidence>
<protein>
    <recommendedName>
        <fullName evidence="1">N-acetyltransferase domain-containing protein</fullName>
    </recommendedName>
</protein>
<dbReference type="PANTHER" id="PTHR31435">
    <property type="entry name" value="PROTEIN NATD1"/>
    <property type="match status" value="1"/>
</dbReference>
<evidence type="ECO:0000313" key="2">
    <source>
        <dbReference type="EMBL" id="SHN74962.1"/>
    </source>
</evidence>
<dbReference type="Gene3D" id="3.40.630.30">
    <property type="match status" value="1"/>
</dbReference>
<dbReference type="OrthoDB" id="5405911at2"/>
<reference evidence="2 3" key="1">
    <citation type="submission" date="2016-12" db="EMBL/GenBank/DDBJ databases">
        <authorList>
            <person name="Song W.-J."/>
            <person name="Kurnit D.M."/>
        </authorList>
    </citation>
    <scope>NUCLEOTIDE SEQUENCE [LARGE SCALE GENOMIC DNA]</scope>
    <source>
        <strain evidence="2 3">DSM 43162</strain>
    </source>
</reference>
<dbReference type="Proteomes" id="UP000184428">
    <property type="component" value="Unassembled WGS sequence"/>
</dbReference>
<dbReference type="RefSeq" id="WP_072918011.1">
    <property type="nucleotide sequence ID" value="NZ_FRDM01000009.1"/>
</dbReference>
<organism evidence="2 3">
    <name type="scientific">Geodermatophilus obscurus</name>
    <dbReference type="NCBI Taxonomy" id="1861"/>
    <lineage>
        <taxon>Bacteria</taxon>
        <taxon>Bacillati</taxon>
        <taxon>Actinomycetota</taxon>
        <taxon>Actinomycetes</taxon>
        <taxon>Geodermatophilales</taxon>
        <taxon>Geodermatophilaceae</taxon>
        <taxon>Geodermatophilus</taxon>
    </lineage>
</organism>